<organism evidence="3 4">
    <name type="scientific">Aeromicrobium phragmitis</name>
    <dbReference type="NCBI Taxonomy" id="2478914"/>
    <lineage>
        <taxon>Bacteria</taxon>
        <taxon>Bacillati</taxon>
        <taxon>Actinomycetota</taxon>
        <taxon>Actinomycetes</taxon>
        <taxon>Propionibacteriales</taxon>
        <taxon>Nocardioidaceae</taxon>
        <taxon>Aeromicrobium</taxon>
    </lineage>
</organism>
<keyword evidence="3" id="KW-0378">Hydrolase</keyword>
<feature type="domain" description="Beta-lactamase-related" evidence="2">
    <location>
        <begin position="63"/>
        <end position="323"/>
    </location>
</feature>
<dbReference type="InterPro" id="IPR051478">
    <property type="entry name" value="Beta-lactamase-like_AB/R"/>
</dbReference>
<dbReference type="InterPro" id="IPR012338">
    <property type="entry name" value="Beta-lactam/transpept-like"/>
</dbReference>
<dbReference type="Proteomes" id="UP000282515">
    <property type="component" value="Unassembled WGS sequence"/>
</dbReference>
<name>A0A3L8PMX3_9ACTN</name>
<dbReference type="PANTHER" id="PTHR22935:SF95">
    <property type="entry name" value="BETA-LACTAMASE-LIKE 1-RELATED"/>
    <property type="match status" value="1"/>
</dbReference>
<sequence length="345" mass="35712">MAVVGLAVGFWLRPGAGAVTAGSPVAGDEELGRQALDQVPSYGVHALSVAAVTPEGQRTATVGAPLDGTFEIGSITKGVTGLLYADMAERGEVRPDTRLGDLLDLEGAVGDVTLEELSQQRSGLPRLGGGVGFFVRAALDTLLARNPYSESRDELVDQLRSIDLGEKEPLYSNLGYAVLGHALAAAADSSYPELVAERIAEPLGLTSLAVPTSPEQLGDDAVQGRDRAGRAQQAWANEGFAPAGAIRASAEDMAALAQALLDQTAPGVAALDPQTDFAEGVRIGAAWLTEEVDGQTVTWHNGGTGGFRSWFGLDRERGVAVYLAGATSVDLDEAGFALLKEVSGS</sequence>
<protein>
    <submittedName>
        <fullName evidence="3">Class A beta-lactamase-related serine hydrolase</fullName>
    </submittedName>
</protein>
<dbReference type="Gene3D" id="3.40.710.10">
    <property type="entry name" value="DD-peptidase/beta-lactamase superfamily"/>
    <property type="match status" value="1"/>
</dbReference>
<evidence type="ECO:0000259" key="2">
    <source>
        <dbReference type="Pfam" id="PF00144"/>
    </source>
</evidence>
<comment type="caution">
    <text evidence="3">The sequence shown here is derived from an EMBL/GenBank/DDBJ whole genome shotgun (WGS) entry which is preliminary data.</text>
</comment>
<dbReference type="OrthoDB" id="3171327at2"/>
<proteinExistence type="inferred from homology"/>
<reference evidence="3 4" key="1">
    <citation type="submission" date="2018-10" db="EMBL/GenBank/DDBJ databases">
        <title>Aeromicrobium sp. 9W16Y-2 whole genome shotgun sequence.</title>
        <authorList>
            <person name="Li F."/>
        </authorList>
    </citation>
    <scope>NUCLEOTIDE SEQUENCE [LARGE SCALE GENOMIC DNA]</scope>
    <source>
        <strain evidence="3 4">9W16Y-2</strain>
    </source>
</reference>
<dbReference type="AlphaFoldDB" id="A0A3L8PMX3"/>
<dbReference type="SUPFAM" id="SSF56601">
    <property type="entry name" value="beta-lactamase/transpeptidase-like"/>
    <property type="match status" value="1"/>
</dbReference>
<evidence type="ECO:0000256" key="1">
    <source>
        <dbReference type="ARBA" id="ARBA00038473"/>
    </source>
</evidence>
<keyword evidence="4" id="KW-1185">Reference proteome</keyword>
<evidence type="ECO:0000313" key="4">
    <source>
        <dbReference type="Proteomes" id="UP000282515"/>
    </source>
</evidence>
<dbReference type="GO" id="GO:0016787">
    <property type="term" value="F:hydrolase activity"/>
    <property type="evidence" value="ECO:0007669"/>
    <property type="project" value="UniProtKB-KW"/>
</dbReference>
<comment type="similarity">
    <text evidence="1">Belongs to the beta-lactamase family.</text>
</comment>
<accession>A0A3L8PMX3</accession>
<dbReference type="InterPro" id="IPR001466">
    <property type="entry name" value="Beta-lactam-related"/>
</dbReference>
<evidence type="ECO:0000313" key="3">
    <source>
        <dbReference type="EMBL" id="RLV55838.1"/>
    </source>
</evidence>
<dbReference type="EMBL" id="RDBF01000006">
    <property type="protein sequence ID" value="RLV55838.1"/>
    <property type="molecule type" value="Genomic_DNA"/>
</dbReference>
<dbReference type="PANTHER" id="PTHR22935">
    <property type="entry name" value="PENICILLIN-BINDING PROTEIN"/>
    <property type="match status" value="1"/>
</dbReference>
<dbReference type="Pfam" id="PF00144">
    <property type="entry name" value="Beta-lactamase"/>
    <property type="match status" value="1"/>
</dbReference>
<gene>
    <name evidence="3" type="ORF">D9V41_10225</name>
</gene>